<evidence type="ECO:0000256" key="1">
    <source>
        <dbReference type="ARBA" id="ARBA00010790"/>
    </source>
</evidence>
<keyword evidence="3" id="KW-0274">FAD</keyword>
<dbReference type="InterPro" id="IPR007867">
    <property type="entry name" value="GMC_OxRtase_C"/>
</dbReference>
<dbReference type="InterPro" id="IPR000172">
    <property type="entry name" value="GMC_OxRdtase_N"/>
</dbReference>
<feature type="domain" description="Glucose-methanol-choline oxidoreductase N-terminal" evidence="5">
    <location>
        <begin position="231"/>
        <end position="337"/>
    </location>
</feature>
<protein>
    <submittedName>
        <fullName evidence="7">GMC family oxidoreductase</fullName>
    </submittedName>
</protein>
<dbReference type="SUPFAM" id="SSF51905">
    <property type="entry name" value="FAD/NAD(P)-binding domain"/>
    <property type="match status" value="1"/>
</dbReference>
<evidence type="ECO:0000259" key="5">
    <source>
        <dbReference type="Pfam" id="PF00732"/>
    </source>
</evidence>
<dbReference type="EMBL" id="MRWE01000040">
    <property type="protein sequence ID" value="ORJ23881.1"/>
    <property type="molecule type" value="Genomic_DNA"/>
</dbReference>
<dbReference type="PANTHER" id="PTHR46056:SF12">
    <property type="entry name" value="LONG-CHAIN-ALCOHOL OXIDASE"/>
    <property type="match status" value="1"/>
</dbReference>
<dbReference type="STRING" id="1646377.BS640_19165"/>
<evidence type="ECO:0000259" key="6">
    <source>
        <dbReference type="Pfam" id="PF05199"/>
    </source>
</evidence>
<dbReference type="RefSeq" id="WP_017491082.1">
    <property type="nucleotide sequence ID" value="NZ_CP049603.1"/>
</dbReference>
<sequence length="589" mass="65077">MEYKRPKADVVIVGLGWSGSVMAEELTRAGLNVVAIERGAYRETSADFPTTSDPDELRYSVRKEILQPASVETYTIRNNVNQTALPGREWNNWTLGMNVGGAGTHWAAASWRFLPYDLQVASTVKERYGLKQLVDGLIVQDFGVTYNELEPFYDRFEKIAGTSGTAGVINGVKQPGGNPFEGSRSHPYPTPSLVRSRWNDIFDQTTTKMGYHPFPVPAGTIGAAYKNALDIELAPCTYCGYCQLYGCGNWSKSSPNACVMPALMQRKNFTMLTECEVLRVEKSADGKTAAGATFIDSDGNYGFQPADIVVISAYQLDNVRLLMLSKFGQMYNPKTGEGTLGRAFNFQTLSYAFLNLENEFLNPFMNTGALATQIDDFNGDNFDHTGLGFIGGAGIQALSNTGLPISLSDQIPAGHRQWGSSWKKDFQSGYQNWAMVQGQGTSYSHREQFLDLDPTYKDRHGQPLLRLTYDYNLNDRRSGAYIRDRCREIAEAVGGKNIRAVSFADDHYSPYRPFDSSHTMGGAVMGLDPKTSVLNRFQQHWDAHNLFVTGASSFPNNGGYNPTVTIGALTIRTARAIIERYIKSPGSLV</sequence>
<dbReference type="Proteomes" id="UP000192536">
    <property type="component" value="Unassembled WGS sequence"/>
</dbReference>
<evidence type="ECO:0000256" key="4">
    <source>
        <dbReference type="ARBA" id="ARBA00023002"/>
    </source>
</evidence>
<gene>
    <name evidence="7" type="ORF">BS640_19165</name>
</gene>
<keyword evidence="2" id="KW-0285">Flavoprotein</keyword>
<comment type="similarity">
    <text evidence="1">Belongs to the GMC oxidoreductase family.</text>
</comment>
<dbReference type="AlphaFoldDB" id="A0A1X0WAV8"/>
<keyword evidence="8" id="KW-1185">Reference proteome</keyword>
<evidence type="ECO:0000313" key="8">
    <source>
        <dbReference type="Proteomes" id="UP000192536"/>
    </source>
</evidence>
<accession>A0A1X0WAV8</accession>
<organism evidence="7 8">
    <name type="scientific">Rouxiella badensis</name>
    <dbReference type="NCBI Taxonomy" id="1646377"/>
    <lineage>
        <taxon>Bacteria</taxon>
        <taxon>Pseudomonadati</taxon>
        <taxon>Pseudomonadota</taxon>
        <taxon>Gammaproteobacteria</taxon>
        <taxon>Enterobacterales</taxon>
        <taxon>Yersiniaceae</taxon>
        <taxon>Rouxiella</taxon>
    </lineage>
</organism>
<keyword evidence="4" id="KW-0560">Oxidoreductase</keyword>
<dbReference type="GeneID" id="93566261"/>
<proteinExistence type="inferred from homology"/>
<reference evidence="7 8" key="1">
    <citation type="journal article" date="2017" name="Int. J. Syst. Evol. Microbiol.">
        <title>Rouxiella badensis sp. nov. and Rouxiella silvae sp. nov. isolated from peat bog soil in Germany and emendation of the genus description.</title>
        <authorList>
            <person name="Le Fleche-Mateos A."/>
            <person name="Kugler J.H."/>
            <person name="Hansen S.H."/>
            <person name="Syldatk C."/>
            <person name="Hausmann R."/>
            <person name="Lomprez F."/>
            <person name="Vandenbogaert M."/>
            <person name="Manuguerra J.C."/>
            <person name="Grimont P.A."/>
        </authorList>
    </citation>
    <scope>NUCLEOTIDE SEQUENCE [LARGE SCALE GENOMIC DNA]</scope>
    <source>
        <strain evidence="7 8">DSM 100043</strain>
    </source>
</reference>
<dbReference type="Pfam" id="PF05199">
    <property type="entry name" value="GMC_oxred_C"/>
    <property type="match status" value="1"/>
</dbReference>
<comment type="caution">
    <text evidence="7">The sequence shown here is derived from an EMBL/GenBank/DDBJ whole genome shotgun (WGS) entry which is preliminary data.</text>
</comment>
<dbReference type="Pfam" id="PF00732">
    <property type="entry name" value="GMC_oxred_N"/>
    <property type="match status" value="1"/>
</dbReference>
<evidence type="ECO:0000256" key="2">
    <source>
        <dbReference type="ARBA" id="ARBA00022630"/>
    </source>
</evidence>
<dbReference type="GO" id="GO:0050660">
    <property type="term" value="F:flavin adenine dinucleotide binding"/>
    <property type="evidence" value="ECO:0007669"/>
    <property type="project" value="InterPro"/>
</dbReference>
<evidence type="ECO:0000313" key="7">
    <source>
        <dbReference type="EMBL" id="ORJ23881.1"/>
    </source>
</evidence>
<dbReference type="GO" id="GO:0016614">
    <property type="term" value="F:oxidoreductase activity, acting on CH-OH group of donors"/>
    <property type="evidence" value="ECO:0007669"/>
    <property type="project" value="InterPro"/>
</dbReference>
<dbReference type="PANTHER" id="PTHR46056">
    <property type="entry name" value="LONG-CHAIN-ALCOHOL OXIDASE"/>
    <property type="match status" value="1"/>
</dbReference>
<dbReference type="Gene3D" id="3.50.50.60">
    <property type="entry name" value="FAD/NAD(P)-binding domain"/>
    <property type="match status" value="2"/>
</dbReference>
<name>A0A1X0WAV8_9GAMM</name>
<evidence type="ECO:0000256" key="3">
    <source>
        <dbReference type="ARBA" id="ARBA00022827"/>
    </source>
</evidence>
<dbReference type="InterPro" id="IPR036188">
    <property type="entry name" value="FAD/NAD-bd_sf"/>
</dbReference>
<feature type="domain" description="Glucose-methanol-choline oxidoreductase C-terminal" evidence="6">
    <location>
        <begin position="452"/>
        <end position="569"/>
    </location>
</feature>